<proteinExistence type="predicted"/>
<comment type="caution">
    <text evidence="1">The sequence shown here is derived from an EMBL/GenBank/DDBJ whole genome shotgun (WGS) entry which is preliminary data.</text>
</comment>
<reference evidence="1 2" key="1">
    <citation type="submission" date="2018-11" db="EMBL/GenBank/DDBJ databases">
        <title>Chitinophaga lutea sp.nov., isolate from arsenic contaminated soil.</title>
        <authorList>
            <person name="Zong Y."/>
        </authorList>
    </citation>
    <scope>NUCLEOTIDE SEQUENCE [LARGE SCALE GENOMIC DNA]</scope>
    <source>
        <strain evidence="1 2">ZY74</strain>
    </source>
</reference>
<organism evidence="1 2">
    <name type="scientific">Chitinophaga lutea</name>
    <dbReference type="NCBI Taxonomy" id="2488634"/>
    <lineage>
        <taxon>Bacteria</taxon>
        <taxon>Pseudomonadati</taxon>
        <taxon>Bacteroidota</taxon>
        <taxon>Chitinophagia</taxon>
        <taxon>Chitinophagales</taxon>
        <taxon>Chitinophagaceae</taxon>
        <taxon>Chitinophaga</taxon>
    </lineage>
</organism>
<keyword evidence="2" id="KW-1185">Reference proteome</keyword>
<evidence type="ECO:0000313" key="1">
    <source>
        <dbReference type="EMBL" id="RPE09594.1"/>
    </source>
</evidence>
<evidence type="ECO:0000313" key="2">
    <source>
        <dbReference type="Proteomes" id="UP000278351"/>
    </source>
</evidence>
<dbReference type="EMBL" id="RPDH01000002">
    <property type="protein sequence ID" value="RPE09594.1"/>
    <property type="molecule type" value="Genomic_DNA"/>
</dbReference>
<accession>A0A3N4QCX0</accession>
<protein>
    <submittedName>
        <fullName evidence="1">Uncharacterized protein</fullName>
    </submittedName>
</protein>
<gene>
    <name evidence="1" type="ORF">EGT74_21690</name>
</gene>
<name>A0A3N4QCX0_9BACT</name>
<sequence>MKGGNFRGTGMVRADALEGQCIPASASLLPACFGQAFLTKGVNLYQDQTIQRQVTAGGLFPA</sequence>
<dbReference type="AlphaFoldDB" id="A0A3N4QCX0"/>
<dbReference type="Proteomes" id="UP000278351">
    <property type="component" value="Unassembled WGS sequence"/>
</dbReference>